<reference evidence="2 3" key="1">
    <citation type="submission" date="2012-06" db="EMBL/GenBank/DDBJ databases">
        <title>Complete genome of Terriglobus roseus DSM 18391.</title>
        <authorList>
            <consortium name="US DOE Joint Genome Institute (JGI-PGF)"/>
            <person name="Lucas S."/>
            <person name="Copeland A."/>
            <person name="Lapidus A."/>
            <person name="Glavina del Rio T."/>
            <person name="Dalin E."/>
            <person name="Tice H."/>
            <person name="Bruce D."/>
            <person name="Goodwin L."/>
            <person name="Pitluck S."/>
            <person name="Peters L."/>
            <person name="Mikhailova N."/>
            <person name="Munk A.C.C."/>
            <person name="Kyrpides N."/>
            <person name="Mavromatis K."/>
            <person name="Ivanova N."/>
            <person name="Brettin T."/>
            <person name="Detter J.C."/>
            <person name="Han C."/>
            <person name="Larimer F."/>
            <person name="Land M."/>
            <person name="Hauser L."/>
            <person name="Markowitz V."/>
            <person name="Cheng J.-F."/>
            <person name="Hugenholtz P."/>
            <person name="Woyke T."/>
            <person name="Wu D."/>
            <person name="Brambilla E."/>
            <person name="Klenk H.-P."/>
            <person name="Eisen J.A."/>
        </authorList>
    </citation>
    <scope>NUCLEOTIDE SEQUENCE [LARGE SCALE GENOMIC DNA]</scope>
    <source>
        <strain evidence="3">DSM 18391 / NRRL B-41598 / KBS 63</strain>
    </source>
</reference>
<dbReference type="SMART" id="SM00880">
    <property type="entry name" value="CHAD"/>
    <property type="match status" value="1"/>
</dbReference>
<organism evidence="2 3">
    <name type="scientific">Terriglobus roseus (strain DSM 18391 / NRRL B-41598 / KBS 63)</name>
    <dbReference type="NCBI Taxonomy" id="926566"/>
    <lineage>
        <taxon>Bacteria</taxon>
        <taxon>Pseudomonadati</taxon>
        <taxon>Acidobacteriota</taxon>
        <taxon>Terriglobia</taxon>
        <taxon>Terriglobales</taxon>
        <taxon>Acidobacteriaceae</taxon>
        <taxon>Terriglobus</taxon>
    </lineage>
</organism>
<dbReference type="Proteomes" id="UP000006056">
    <property type="component" value="Chromosome"/>
</dbReference>
<dbReference type="InterPro" id="IPR007899">
    <property type="entry name" value="CHAD_dom"/>
</dbReference>
<feature type="domain" description="CHAD" evidence="1">
    <location>
        <begin position="27"/>
        <end position="329"/>
    </location>
</feature>
<dbReference type="AlphaFoldDB" id="I3ZCI4"/>
<keyword evidence="3" id="KW-1185">Reference proteome</keyword>
<evidence type="ECO:0000313" key="3">
    <source>
        <dbReference type="Proteomes" id="UP000006056"/>
    </source>
</evidence>
<proteinExistence type="predicted"/>
<dbReference type="EMBL" id="CP003379">
    <property type="protein sequence ID" value="AFL86952.1"/>
    <property type="molecule type" value="Genomic_DNA"/>
</dbReference>
<accession>I3ZCI4</accession>
<gene>
    <name evidence="2" type="ordered locus">Terro_0613</name>
</gene>
<sequence>MWDCGGKLRRRRYFCIEWTMTVAVKGKNSVRITPLIALAAQVVALDAAMLVAVTGAEVGAVHKLRTSTRRVEAQMRLLEMLSTGAKPIRLPDYAAEAKAVRRRLMKVRRAAGVVRDLDVQTTIIRMDAPSKSAVHRDSPGDIMRRQAKKLRKYLEDERDREAVKLQIVLHAQVEKLAADLQALEHALKSPREVTATEASLSARLQGWFAEQTTALIRQKKMKGPSAEANEQYSVAMLDEDELHTVRKAAKLCRYVAESAPEGSATHALAVRFESMQEAGGRWHDWLLLEQLSRHFHGKDAELTVRYGKHRDAALEDYRLRLSELMPTAA</sequence>
<dbReference type="KEGG" id="trs:Terro_0613"/>
<evidence type="ECO:0000259" key="1">
    <source>
        <dbReference type="PROSITE" id="PS51708"/>
    </source>
</evidence>
<dbReference type="Pfam" id="PF05235">
    <property type="entry name" value="CHAD"/>
    <property type="match status" value="1"/>
</dbReference>
<protein>
    <recommendedName>
        <fullName evidence="1">CHAD domain-containing protein</fullName>
    </recommendedName>
</protein>
<dbReference type="HOGENOM" id="CLU_1000268_0_0_0"/>
<dbReference type="PROSITE" id="PS51708">
    <property type="entry name" value="CHAD"/>
    <property type="match status" value="1"/>
</dbReference>
<dbReference type="Gene3D" id="1.40.20.10">
    <property type="entry name" value="CHAD domain"/>
    <property type="match status" value="1"/>
</dbReference>
<name>I3ZCI4_TERRK</name>
<dbReference type="InterPro" id="IPR038186">
    <property type="entry name" value="CHAD_dom_sf"/>
</dbReference>
<dbReference type="eggNOG" id="COG5607">
    <property type="taxonomic scope" value="Bacteria"/>
</dbReference>
<evidence type="ECO:0000313" key="2">
    <source>
        <dbReference type="EMBL" id="AFL86952.1"/>
    </source>
</evidence>